<evidence type="ECO:0000256" key="9">
    <source>
        <dbReference type="ARBA" id="ARBA00023136"/>
    </source>
</evidence>
<dbReference type="GO" id="GO:0016020">
    <property type="term" value="C:membrane"/>
    <property type="evidence" value="ECO:0007669"/>
    <property type="project" value="UniProtKB-SubCell"/>
</dbReference>
<keyword evidence="7" id="KW-0560">Oxidoreductase</keyword>
<gene>
    <name evidence="11" type="primary">IhCYP-1</name>
</gene>
<dbReference type="GO" id="GO:0004497">
    <property type="term" value="F:monooxygenase activity"/>
    <property type="evidence" value="ECO:0007669"/>
    <property type="project" value="InterPro"/>
</dbReference>
<protein>
    <submittedName>
        <fullName evidence="11">Cytochrome P450</fullName>
    </submittedName>
</protein>
<comment type="similarity">
    <text evidence="2">Belongs to the cytochrome P450 family.</text>
</comment>
<organism evidence="11">
    <name type="scientific">Iris hollandica</name>
    <name type="common">Dutch iris</name>
    <name type="synonym">Iris tingitana x Iris xiphium</name>
    <dbReference type="NCBI Taxonomy" id="35876"/>
    <lineage>
        <taxon>Eukaryota</taxon>
        <taxon>Viridiplantae</taxon>
        <taxon>Streptophyta</taxon>
        <taxon>Embryophyta</taxon>
        <taxon>Tracheophyta</taxon>
        <taxon>Spermatophyta</taxon>
        <taxon>Magnoliopsida</taxon>
        <taxon>Liliopsida</taxon>
        <taxon>Asparagales</taxon>
        <taxon>Iridaceae</taxon>
        <taxon>Iridoideae</taxon>
        <taxon>Irideae</taxon>
        <taxon>Iris</taxon>
    </lineage>
</organism>
<dbReference type="Gene3D" id="1.10.630.10">
    <property type="entry name" value="Cytochrome P450"/>
    <property type="match status" value="1"/>
</dbReference>
<name>Q7XXN7_IRIHO</name>
<dbReference type="EMBL" id="AB113663">
    <property type="protein sequence ID" value="BAC78825.1"/>
    <property type="molecule type" value="mRNA"/>
</dbReference>
<dbReference type="SUPFAM" id="SSF48264">
    <property type="entry name" value="Cytochrome P450"/>
    <property type="match status" value="1"/>
</dbReference>
<dbReference type="PANTHER" id="PTHR47947:SF62">
    <property type="entry name" value="CYTOCHROME P450, FAMILY 81, SUBFAMILY D, POLYPEPTIDE 5"/>
    <property type="match status" value="1"/>
</dbReference>
<evidence type="ECO:0000313" key="11">
    <source>
        <dbReference type="EMBL" id="BAC78825.1"/>
    </source>
</evidence>
<accession>Q7XXN7</accession>
<evidence type="ECO:0000256" key="3">
    <source>
        <dbReference type="ARBA" id="ARBA00022617"/>
    </source>
</evidence>
<evidence type="ECO:0000256" key="4">
    <source>
        <dbReference type="ARBA" id="ARBA00022692"/>
    </source>
</evidence>
<keyword evidence="8" id="KW-0408">Iron</keyword>
<dbReference type="InterPro" id="IPR001128">
    <property type="entry name" value="Cyt_P450"/>
</dbReference>
<proteinExistence type="evidence at transcript level"/>
<keyword evidence="4" id="KW-0812">Transmembrane</keyword>
<dbReference type="PANTHER" id="PTHR47947">
    <property type="entry name" value="CYTOCHROME P450 82C3-RELATED"/>
    <property type="match status" value="1"/>
</dbReference>
<comment type="subcellular location">
    <subcellularLocation>
        <location evidence="1">Membrane</location>
        <topology evidence="1">Single-pass membrane protein</topology>
    </subcellularLocation>
</comment>
<evidence type="ECO:0000256" key="10">
    <source>
        <dbReference type="SAM" id="SignalP"/>
    </source>
</evidence>
<keyword evidence="3" id="KW-0349">Heme</keyword>
<evidence type="ECO:0000256" key="5">
    <source>
        <dbReference type="ARBA" id="ARBA00022723"/>
    </source>
</evidence>
<evidence type="ECO:0000256" key="8">
    <source>
        <dbReference type="ARBA" id="ARBA00023004"/>
    </source>
</evidence>
<dbReference type="GO" id="GO:0016705">
    <property type="term" value="F:oxidoreductase activity, acting on paired donors, with incorporation or reduction of molecular oxygen"/>
    <property type="evidence" value="ECO:0007669"/>
    <property type="project" value="InterPro"/>
</dbReference>
<dbReference type="GO" id="GO:0005506">
    <property type="term" value="F:iron ion binding"/>
    <property type="evidence" value="ECO:0007669"/>
    <property type="project" value="InterPro"/>
</dbReference>
<dbReference type="AlphaFoldDB" id="Q7XXN7"/>
<dbReference type="InterPro" id="IPR050651">
    <property type="entry name" value="Plant_Cytochrome_P450_Monoox"/>
</dbReference>
<dbReference type="PRINTS" id="PR00463">
    <property type="entry name" value="EP450I"/>
</dbReference>
<evidence type="ECO:0000256" key="7">
    <source>
        <dbReference type="ARBA" id="ARBA00023002"/>
    </source>
</evidence>
<evidence type="ECO:0000256" key="6">
    <source>
        <dbReference type="ARBA" id="ARBA00022989"/>
    </source>
</evidence>
<keyword evidence="5" id="KW-0479">Metal-binding</keyword>
<sequence length="457" mass="51242">MVGILVYVALFILSLLLFLTAAAKLHNSKSKIKNQAPSPPSLPVVGHLHLLKKPLHRSISLLSARHGPILLLRFGSRPALAVSSLPLAEECLSGKNDLAFANRAHFPHEAAPLQLLTLGSANYGPHWRMLRRISAVELLSSHRINSFSQLRSEEVHSMISTLFRESSDKELNRVELKSKLFELAMNNMMRMIFGKDLASSEGAGRFREMVKESHSLLGASTRLGDFFPFLGWMDWRARRMVLRLVRRRDEFLQSLIDAHARKMEEVEEKTMIRVLVELQKSNRESNNDEGFMLKPLIIGLLQAGTDTSSDTIEWAMSLLLNNRDKLKKARDEIDARVGKERLLRESDLPNLPYLQCVITETLRLYPAAPLLVPHESAEECTVGGYAVPQGTMLLVNAYAIRVVGIVLGTLIQCFEWERVGEEEVDMTEGSGLTLPRANPLEAICRPRQSMISVLAGL</sequence>
<keyword evidence="10" id="KW-0732">Signal</keyword>
<feature type="signal peptide" evidence="10">
    <location>
        <begin position="1"/>
        <end position="22"/>
    </location>
</feature>
<dbReference type="InterPro" id="IPR036396">
    <property type="entry name" value="Cyt_P450_sf"/>
</dbReference>
<reference evidence="11" key="1">
    <citation type="submission" date="2003-07" db="EMBL/GenBank/DDBJ databases">
        <title>Molecular cloning of cytochrome P450 from Iris hollandica.</title>
        <authorList>
            <person name="Minowa M."/>
            <person name="Yoshihara N."/>
            <person name="Imayama T."/>
            <person name="Tanaka Y."/>
            <person name="Yabuya T."/>
        </authorList>
    </citation>
    <scope>NUCLEOTIDE SEQUENCE</scope>
    <source>
        <tissue evidence="11">Perianth</tissue>
    </source>
</reference>
<feature type="chain" id="PRO_5004295709" evidence="10">
    <location>
        <begin position="23"/>
        <end position="457"/>
    </location>
</feature>
<dbReference type="Pfam" id="PF00067">
    <property type="entry name" value="p450"/>
    <property type="match status" value="1"/>
</dbReference>
<evidence type="ECO:0000256" key="2">
    <source>
        <dbReference type="ARBA" id="ARBA00010617"/>
    </source>
</evidence>
<dbReference type="PRINTS" id="PR00385">
    <property type="entry name" value="P450"/>
</dbReference>
<dbReference type="InterPro" id="IPR002401">
    <property type="entry name" value="Cyt_P450_E_grp-I"/>
</dbReference>
<keyword evidence="9" id="KW-0472">Membrane</keyword>
<dbReference type="GO" id="GO:0020037">
    <property type="term" value="F:heme binding"/>
    <property type="evidence" value="ECO:0007669"/>
    <property type="project" value="InterPro"/>
</dbReference>
<keyword evidence="6" id="KW-1133">Transmembrane helix</keyword>
<evidence type="ECO:0000256" key="1">
    <source>
        <dbReference type="ARBA" id="ARBA00004167"/>
    </source>
</evidence>